<proteinExistence type="predicted"/>
<evidence type="ECO:0000313" key="2">
    <source>
        <dbReference type="EMBL" id="KAF9974701.1"/>
    </source>
</evidence>
<dbReference type="AlphaFoldDB" id="A0A9P6JGN1"/>
<comment type="caution">
    <text evidence="2">The sequence shown here is derived from an EMBL/GenBank/DDBJ whole genome shotgun (WGS) entry which is preliminary data.</text>
</comment>
<feature type="non-terminal residue" evidence="2">
    <location>
        <position position="1"/>
    </location>
</feature>
<organism evidence="2 3">
    <name type="scientific">Modicella reniformis</name>
    <dbReference type="NCBI Taxonomy" id="1440133"/>
    <lineage>
        <taxon>Eukaryota</taxon>
        <taxon>Fungi</taxon>
        <taxon>Fungi incertae sedis</taxon>
        <taxon>Mucoromycota</taxon>
        <taxon>Mortierellomycotina</taxon>
        <taxon>Mortierellomycetes</taxon>
        <taxon>Mortierellales</taxon>
        <taxon>Mortierellaceae</taxon>
        <taxon>Modicella</taxon>
    </lineage>
</organism>
<dbReference type="EMBL" id="JAAAHW010004409">
    <property type="protein sequence ID" value="KAF9974701.1"/>
    <property type="molecule type" value="Genomic_DNA"/>
</dbReference>
<feature type="region of interest" description="Disordered" evidence="1">
    <location>
        <begin position="30"/>
        <end position="66"/>
    </location>
</feature>
<dbReference type="Proteomes" id="UP000749646">
    <property type="component" value="Unassembled WGS sequence"/>
</dbReference>
<keyword evidence="3" id="KW-1185">Reference proteome</keyword>
<gene>
    <name evidence="2" type="ORF">BGZ65_008607</name>
</gene>
<feature type="compositionally biased region" description="Polar residues" evidence="1">
    <location>
        <begin position="45"/>
        <end position="66"/>
    </location>
</feature>
<evidence type="ECO:0000256" key="1">
    <source>
        <dbReference type="SAM" id="MobiDB-lite"/>
    </source>
</evidence>
<name>A0A9P6JGN1_9FUNG</name>
<protein>
    <submittedName>
        <fullName evidence="2">Uncharacterized protein</fullName>
    </submittedName>
</protein>
<reference evidence="2" key="1">
    <citation type="journal article" date="2020" name="Fungal Divers.">
        <title>Resolving the Mortierellaceae phylogeny through synthesis of multi-gene phylogenetics and phylogenomics.</title>
        <authorList>
            <person name="Vandepol N."/>
            <person name="Liber J."/>
            <person name="Desiro A."/>
            <person name="Na H."/>
            <person name="Kennedy M."/>
            <person name="Barry K."/>
            <person name="Grigoriev I.V."/>
            <person name="Miller A.N."/>
            <person name="O'Donnell K."/>
            <person name="Stajich J.E."/>
            <person name="Bonito G."/>
        </authorList>
    </citation>
    <scope>NUCLEOTIDE SEQUENCE</scope>
    <source>
        <strain evidence="2">MES-2147</strain>
    </source>
</reference>
<sequence length="66" mass="7430">CFVKNKAKLIKALKKSGQCDARALHRPRQELAGRKLLERTRKSLETSTTTRPLLQSPSRLTGTAIR</sequence>
<accession>A0A9P6JGN1</accession>
<feature type="compositionally biased region" description="Basic and acidic residues" evidence="1">
    <location>
        <begin position="30"/>
        <end position="44"/>
    </location>
</feature>
<evidence type="ECO:0000313" key="3">
    <source>
        <dbReference type="Proteomes" id="UP000749646"/>
    </source>
</evidence>